<feature type="region of interest" description="Disordered" evidence="2">
    <location>
        <begin position="198"/>
        <end position="221"/>
    </location>
</feature>
<dbReference type="Proteomes" id="UP001293593">
    <property type="component" value="Unassembled WGS sequence"/>
</dbReference>
<keyword evidence="1" id="KW-0175">Coiled coil</keyword>
<proteinExistence type="predicted"/>
<evidence type="ECO:0000256" key="2">
    <source>
        <dbReference type="SAM" id="MobiDB-lite"/>
    </source>
</evidence>
<dbReference type="InterPro" id="IPR046347">
    <property type="entry name" value="bZIP_sf"/>
</dbReference>
<dbReference type="Gene3D" id="1.20.5.170">
    <property type="match status" value="1"/>
</dbReference>
<dbReference type="SUPFAM" id="SSF57959">
    <property type="entry name" value="Leucine zipper domain"/>
    <property type="match status" value="1"/>
</dbReference>
<dbReference type="GO" id="GO:0006351">
    <property type="term" value="P:DNA-templated transcription"/>
    <property type="evidence" value="ECO:0007669"/>
    <property type="project" value="InterPro"/>
</dbReference>
<dbReference type="PANTHER" id="PTHR23334">
    <property type="entry name" value="CCAAT/ENHANCER BINDING PROTEIN"/>
    <property type="match status" value="1"/>
</dbReference>
<dbReference type="InterPro" id="IPR004827">
    <property type="entry name" value="bZIP"/>
</dbReference>
<feature type="region of interest" description="Disordered" evidence="2">
    <location>
        <begin position="57"/>
        <end position="82"/>
    </location>
</feature>
<dbReference type="GO" id="GO:0000978">
    <property type="term" value="F:RNA polymerase II cis-regulatory region sequence-specific DNA binding"/>
    <property type="evidence" value="ECO:0007669"/>
    <property type="project" value="TreeGrafter"/>
</dbReference>
<reference evidence="4" key="1">
    <citation type="submission" date="2023-10" db="EMBL/GenBank/DDBJ databases">
        <title>Chromosome-level genome of the transformable northern wattle, Acacia crassicarpa.</title>
        <authorList>
            <person name="Massaro I."/>
            <person name="Sinha N.R."/>
            <person name="Poethig S."/>
            <person name="Leichty A.R."/>
        </authorList>
    </citation>
    <scope>NUCLEOTIDE SEQUENCE</scope>
    <source>
        <strain evidence="4">Acra3RX</strain>
        <tissue evidence="4">Leaf</tissue>
    </source>
</reference>
<accession>A0AAE1IP50</accession>
<evidence type="ECO:0000313" key="4">
    <source>
        <dbReference type="EMBL" id="KAK4253770.1"/>
    </source>
</evidence>
<dbReference type="GO" id="GO:0000981">
    <property type="term" value="F:DNA-binding transcription factor activity, RNA polymerase II-specific"/>
    <property type="evidence" value="ECO:0007669"/>
    <property type="project" value="TreeGrafter"/>
</dbReference>
<feature type="coiled-coil region" evidence="1">
    <location>
        <begin position="83"/>
        <end position="110"/>
    </location>
</feature>
<name>A0AAE1IP50_9FABA</name>
<feature type="domain" description="BZIP" evidence="3">
    <location>
        <begin position="63"/>
        <end position="130"/>
    </location>
</feature>
<dbReference type="SMART" id="SM00338">
    <property type="entry name" value="BRLZ"/>
    <property type="match status" value="1"/>
</dbReference>
<feature type="compositionally biased region" description="Basic and acidic residues" evidence="2">
    <location>
        <begin position="57"/>
        <end position="66"/>
    </location>
</feature>
<dbReference type="CDD" id="cd14686">
    <property type="entry name" value="bZIP"/>
    <property type="match status" value="1"/>
</dbReference>
<evidence type="ECO:0000256" key="1">
    <source>
        <dbReference type="SAM" id="Coils"/>
    </source>
</evidence>
<dbReference type="Pfam" id="PF07716">
    <property type="entry name" value="bZIP_2"/>
    <property type="match status" value="1"/>
</dbReference>
<dbReference type="AlphaFoldDB" id="A0AAE1IP50"/>
<organism evidence="4 5">
    <name type="scientific">Acacia crassicarpa</name>
    <name type="common">northern wattle</name>
    <dbReference type="NCBI Taxonomy" id="499986"/>
    <lineage>
        <taxon>Eukaryota</taxon>
        <taxon>Viridiplantae</taxon>
        <taxon>Streptophyta</taxon>
        <taxon>Embryophyta</taxon>
        <taxon>Tracheophyta</taxon>
        <taxon>Spermatophyta</taxon>
        <taxon>Magnoliopsida</taxon>
        <taxon>eudicotyledons</taxon>
        <taxon>Gunneridae</taxon>
        <taxon>Pentapetalae</taxon>
        <taxon>rosids</taxon>
        <taxon>fabids</taxon>
        <taxon>Fabales</taxon>
        <taxon>Fabaceae</taxon>
        <taxon>Caesalpinioideae</taxon>
        <taxon>mimosoid clade</taxon>
        <taxon>Acacieae</taxon>
        <taxon>Acacia</taxon>
    </lineage>
</organism>
<gene>
    <name evidence="4" type="ORF">QN277_010405</name>
</gene>
<comment type="caution">
    <text evidence="4">The sequence shown here is derived from an EMBL/GenBank/DDBJ whole genome shotgun (WGS) entry which is preliminary data.</text>
</comment>
<evidence type="ECO:0000259" key="3">
    <source>
        <dbReference type="SMART" id="SM00338"/>
    </source>
</evidence>
<dbReference type="PANTHER" id="PTHR23334:SF20">
    <property type="entry name" value="BASIC LEUCINE ZIPPER 24"/>
    <property type="match status" value="1"/>
</dbReference>
<dbReference type="InterPro" id="IPR031106">
    <property type="entry name" value="C/EBP"/>
</dbReference>
<dbReference type="EMBL" id="JAWXYG010000015">
    <property type="protein sequence ID" value="KAK4253770.1"/>
    <property type="molecule type" value="Genomic_DNA"/>
</dbReference>
<evidence type="ECO:0000313" key="5">
    <source>
        <dbReference type="Proteomes" id="UP001293593"/>
    </source>
</evidence>
<sequence length="221" mass="24867">MDDGDIQLSDNAMLLNPESSSDFQVLTCTHTHTCNPPGPNSVHTHTCCHTHTQVFASEKDDKEKTKSKARRPSSNKEAVRKYREKKKAHAAYLEEELESLRLQHVQLVRKLQKQAILEAELSRLRSILIDIRRKIDNELGVFPYKKPCTSYGQTSFPCFNSLHAGSSSQVAICGNGKFSARWEGNCQPAMVNCQVNIQKKSSTKEEEEGEEEEEESIEGDG</sequence>
<protein>
    <recommendedName>
        <fullName evidence="3">BZIP domain-containing protein</fullName>
    </recommendedName>
</protein>
<feature type="compositionally biased region" description="Acidic residues" evidence="2">
    <location>
        <begin position="205"/>
        <end position="221"/>
    </location>
</feature>
<keyword evidence="5" id="KW-1185">Reference proteome</keyword>